<name>A0ABY5EBC5_9BACT</name>
<comment type="similarity">
    <text evidence="1">Belongs to the DNA polymerase type-Y family.</text>
</comment>
<dbReference type="Gene3D" id="3.40.1170.60">
    <property type="match status" value="1"/>
</dbReference>
<dbReference type="PANTHER" id="PTHR35369">
    <property type="entry name" value="BLR3025 PROTEIN-RELATED"/>
    <property type="match status" value="1"/>
</dbReference>
<proteinExistence type="inferred from homology"/>
<keyword evidence="5" id="KW-1185">Reference proteome</keyword>
<dbReference type="CDD" id="cd03468">
    <property type="entry name" value="PolY_like"/>
    <property type="match status" value="1"/>
</dbReference>
<dbReference type="Gene3D" id="3.30.70.270">
    <property type="match status" value="1"/>
</dbReference>
<keyword evidence="4" id="KW-0614">Plasmid</keyword>
<evidence type="ECO:0000256" key="1">
    <source>
        <dbReference type="ARBA" id="ARBA00010945"/>
    </source>
</evidence>
<evidence type="ECO:0000313" key="4">
    <source>
        <dbReference type="EMBL" id="UTM21802.1"/>
    </source>
</evidence>
<dbReference type="EMBL" id="CP099631">
    <property type="protein sequence ID" value="UTM21802.1"/>
    <property type="molecule type" value="Genomic_DNA"/>
</dbReference>
<accession>A0ABY5EBC5</accession>
<evidence type="ECO:0000313" key="5">
    <source>
        <dbReference type="Proteomes" id="UP001055420"/>
    </source>
</evidence>
<dbReference type="InterPro" id="IPR043128">
    <property type="entry name" value="Rev_trsase/Diguanyl_cyclase"/>
</dbReference>
<dbReference type="InterPro" id="IPR043502">
    <property type="entry name" value="DNA/RNA_pol_sf"/>
</dbReference>
<reference evidence="4" key="1">
    <citation type="submission" date="2022-06" db="EMBL/GenBank/DDBJ databases">
        <title>Novel species in genus Dyadobacter.</title>
        <authorList>
            <person name="Ma C."/>
        </authorList>
    </citation>
    <scope>NUCLEOTIDE SEQUENCE</scope>
    <source>
        <strain evidence="4">CY22</strain>
        <plasmid evidence="4">unnamed</plasmid>
    </source>
</reference>
<dbReference type="Proteomes" id="UP001055420">
    <property type="component" value="Plasmid unnamed"/>
</dbReference>
<sequence>MARFVSIWFPDLTTDRLVLKRPELAGTPFVLAAPSRGRVVVKAASPQARGCGIVEGMVVADARAVLPSLEVIEDDSELAGKLLAALAKWALRYTPLAGVDLDDGLILDATGCTHLWGGEMAYLKDIVARLKGSGYDARAAMADTIAAAWAVCRYGKSERIVAPGAQLDALLALPPTALRLEQITLEKMHKLGFYQIKSFVYIAPSVLKRRFGQALLDRLGQALGHVHEAFEPIQPPEPFTERLPCLEPIRTAPGIEIAMQKLLEMLCSRLVKEGQGVRKAVLKCYRIDGEMRQVEIGTSFASCSAGHLFKLFELKIPTIEPALGIELFVLEAPIVEPLGEQQDQLFNIGAANKWVEIAELLDRLVARAGPDISHRYLPAQHYWPERCTVEAASLKEQPQTTWRIDRPRPVHLLPEPQRVEVSAPVPDYPPMLFRYQGEVHKIKRADGPERIEQEWWIQQGLHRDYYTVEDEAGARFWIFRLGHYQDDNKPEWFIHGYFA</sequence>
<feature type="domain" description="UmuC" evidence="3">
    <location>
        <begin position="21"/>
        <end position="72"/>
    </location>
</feature>
<evidence type="ECO:0000259" key="3">
    <source>
        <dbReference type="PROSITE" id="PS50173"/>
    </source>
</evidence>
<organism evidence="4 5">
    <name type="scientific">Dyadobacter chenhuakuii</name>
    <dbReference type="NCBI Taxonomy" id="2909339"/>
    <lineage>
        <taxon>Bacteria</taxon>
        <taxon>Pseudomonadati</taxon>
        <taxon>Bacteroidota</taxon>
        <taxon>Cytophagia</taxon>
        <taxon>Cytophagales</taxon>
        <taxon>Spirosomataceae</taxon>
        <taxon>Dyadobacter</taxon>
    </lineage>
</organism>
<geneLocation type="plasmid" evidence="4 5">
    <name>unnamed</name>
</geneLocation>
<keyword evidence="2" id="KW-0227">DNA damage</keyword>
<dbReference type="PANTHER" id="PTHR35369:SF2">
    <property type="entry name" value="BLR3025 PROTEIN"/>
    <property type="match status" value="1"/>
</dbReference>
<protein>
    <submittedName>
        <fullName evidence="4">DNA polymerase Y family protein</fullName>
    </submittedName>
</protein>
<dbReference type="InterPro" id="IPR050356">
    <property type="entry name" value="SulA_CellDiv_inhibitor"/>
</dbReference>
<dbReference type="PROSITE" id="PS50173">
    <property type="entry name" value="UMUC"/>
    <property type="match status" value="1"/>
</dbReference>
<dbReference type="InterPro" id="IPR001126">
    <property type="entry name" value="UmuC"/>
</dbReference>
<gene>
    <name evidence="4" type="ORF">NFI80_25345</name>
</gene>
<evidence type="ECO:0000256" key="2">
    <source>
        <dbReference type="ARBA" id="ARBA00022763"/>
    </source>
</evidence>
<dbReference type="Pfam" id="PF00817">
    <property type="entry name" value="IMS"/>
    <property type="match status" value="1"/>
</dbReference>
<dbReference type="SUPFAM" id="SSF56672">
    <property type="entry name" value="DNA/RNA polymerases"/>
    <property type="match status" value="1"/>
</dbReference>